<keyword evidence="2" id="KW-0808">Transferase</keyword>
<gene>
    <name evidence="2" type="ORF">HH800_09635</name>
</gene>
<reference evidence="2 3" key="1">
    <citation type="submission" date="2020-04" db="EMBL/GenBank/DDBJ databases">
        <title>The Whole Genome Analysis of High salt-tolerant Sphingobium yanoikuyae YC-XJ2 with Aryl organophosphorus flame retardants (aryl-OPFRs)-degrading capacity and characteristics of Related phosphotriesterase.</title>
        <authorList>
            <person name="Li X."/>
        </authorList>
    </citation>
    <scope>NUCLEOTIDE SEQUENCE [LARGE SCALE GENOMIC DNA]</scope>
    <source>
        <strain evidence="2 3">YC-XJ2</strain>
    </source>
</reference>
<evidence type="ECO:0000259" key="1">
    <source>
        <dbReference type="PROSITE" id="PS50404"/>
    </source>
</evidence>
<dbReference type="RefSeq" id="WP_169860910.1">
    <property type="nucleotide sequence ID" value="NZ_CP053021.1"/>
</dbReference>
<dbReference type="PANTHER" id="PTHR44051:SF8">
    <property type="entry name" value="GLUTATHIONE S-TRANSFERASE GSTA"/>
    <property type="match status" value="1"/>
</dbReference>
<dbReference type="PROSITE" id="PS50404">
    <property type="entry name" value="GST_NTER"/>
    <property type="match status" value="1"/>
</dbReference>
<dbReference type="Pfam" id="PF02798">
    <property type="entry name" value="GST_N"/>
    <property type="match status" value="1"/>
</dbReference>
<proteinExistence type="predicted"/>
<dbReference type="InterPro" id="IPR040079">
    <property type="entry name" value="Glutathione_S-Trfase"/>
</dbReference>
<protein>
    <submittedName>
        <fullName evidence="2">Glutathione S-transferase family protein</fullName>
    </submittedName>
</protein>
<dbReference type="Gene3D" id="1.20.1050.10">
    <property type="match status" value="1"/>
</dbReference>
<dbReference type="SFLD" id="SFLDG01151">
    <property type="entry name" value="Main.2:_Nu-like"/>
    <property type="match status" value="1"/>
</dbReference>
<evidence type="ECO:0000313" key="2">
    <source>
        <dbReference type="EMBL" id="QJR02423.1"/>
    </source>
</evidence>
<dbReference type="AlphaFoldDB" id="A0A6M4G832"/>
<dbReference type="SFLD" id="SFLDS00019">
    <property type="entry name" value="Glutathione_Transferase_(cytos"/>
    <property type="match status" value="1"/>
</dbReference>
<sequence>MITLYRMPSPNVLKILLMLEEAGLPYELKHVAVLRGEGQVSWFRALNPFGKVPVIIDRQAGEERVFFESGAILIYLAETYAPALLPAHGPARWRTLEWLAAQVAYAGPMLGQMNHFQLVPSEANSYSAARYRDQAQLVYRHFDDRLADVPWLGGEHYSIADIAMHPWTAYLVRHGFSEAD</sequence>
<dbReference type="GO" id="GO:0016740">
    <property type="term" value="F:transferase activity"/>
    <property type="evidence" value="ECO:0007669"/>
    <property type="project" value="UniProtKB-KW"/>
</dbReference>
<evidence type="ECO:0000313" key="3">
    <source>
        <dbReference type="Proteomes" id="UP000502611"/>
    </source>
</evidence>
<dbReference type="SUPFAM" id="SSF47616">
    <property type="entry name" value="GST C-terminal domain-like"/>
    <property type="match status" value="1"/>
</dbReference>
<dbReference type="InterPro" id="IPR036282">
    <property type="entry name" value="Glutathione-S-Trfase_C_sf"/>
</dbReference>
<accession>A0A6M4G832</accession>
<name>A0A6M4G832_SPHYA</name>
<dbReference type="SUPFAM" id="SSF52833">
    <property type="entry name" value="Thioredoxin-like"/>
    <property type="match status" value="1"/>
</dbReference>
<dbReference type="EMBL" id="CP053021">
    <property type="protein sequence ID" value="QJR02423.1"/>
    <property type="molecule type" value="Genomic_DNA"/>
</dbReference>
<organism evidence="2 3">
    <name type="scientific">Sphingobium yanoikuyae</name>
    <name type="common">Sphingomonas yanoikuyae</name>
    <dbReference type="NCBI Taxonomy" id="13690"/>
    <lineage>
        <taxon>Bacteria</taxon>
        <taxon>Pseudomonadati</taxon>
        <taxon>Pseudomonadota</taxon>
        <taxon>Alphaproteobacteria</taxon>
        <taxon>Sphingomonadales</taxon>
        <taxon>Sphingomonadaceae</taxon>
        <taxon>Sphingobium</taxon>
    </lineage>
</organism>
<dbReference type="CDD" id="cd03048">
    <property type="entry name" value="GST_N_Ure2p_like"/>
    <property type="match status" value="1"/>
</dbReference>
<dbReference type="Proteomes" id="UP000502611">
    <property type="component" value="Chromosome"/>
</dbReference>
<dbReference type="SFLD" id="SFLDG00358">
    <property type="entry name" value="Main_(cytGST)"/>
    <property type="match status" value="1"/>
</dbReference>
<dbReference type="InterPro" id="IPR004045">
    <property type="entry name" value="Glutathione_S-Trfase_N"/>
</dbReference>
<dbReference type="Gene3D" id="3.40.30.10">
    <property type="entry name" value="Glutaredoxin"/>
    <property type="match status" value="1"/>
</dbReference>
<dbReference type="PANTHER" id="PTHR44051">
    <property type="entry name" value="GLUTATHIONE S-TRANSFERASE-RELATED"/>
    <property type="match status" value="1"/>
</dbReference>
<feature type="domain" description="GST N-terminal" evidence="1">
    <location>
        <begin position="1"/>
        <end position="84"/>
    </location>
</feature>
<dbReference type="InterPro" id="IPR036249">
    <property type="entry name" value="Thioredoxin-like_sf"/>
</dbReference>